<evidence type="ECO:0000313" key="2">
    <source>
        <dbReference type="Proteomes" id="UP001211987"/>
    </source>
</evidence>
<evidence type="ECO:0000313" key="1">
    <source>
        <dbReference type="EMBL" id="MDB7085482.1"/>
    </source>
</evidence>
<reference evidence="1" key="1">
    <citation type="submission" date="2023-01" db="EMBL/GenBank/DDBJ databases">
        <title>Human gut microbiome strain richness.</title>
        <authorList>
            <person name="Chen-Liaw A."/>
        </authorList>
    </citation>
    <scope>NUCLEOTIDE SEQUENCE</scope>
    <source>
        <strain evidence="1">1001217st2_G6_1001217B_191108</strain>
    </source>
</reference>
<organism evidence="1 2">
    <name type="scientific">Thomasclavelia ramosa</name>
    <dbReference type="NCBI Taxonomy" id="1547"/>
    <lineage>
        <taxon>Bacteria</taxon>
        <taxon>Bacillati</taxon>
        <taxon>Bacillota</taxon>
        <taxon>Erysipelotrichia</taxon>
        <taxon>Erysipelotrichales</taxon>
        <taxon>Coprobacillaceae</taxon>
        <taxon>Thomasclavelia</taxon>
    </lineage>
</organism>
<dbReference type="RefSeq" id="WP_272019219.1">
    <property type="nucleotide sequence ID" value="NZ_JAQLKE010000041.1"/>
</dbReference>
<proteinExistence type="predicted"/>
<dbReference type="EMBL" id="JAQLKE010000041">
    <property type="protein sequence ID" value="MDB7085482.1"/>
    <property type="molecule type" value="Genomic_DNA"/>
</dbReference>
<accession>A0AB35IN21</accession>
<dbReference type="AlphaFoldDB" id="A0AB35IN21"/>
<name>A0AB35IN21_9FIRM</name>
<sequence length="284" mass="33316">MDDILYKNALYYKKEILPYTFILKLKNELMIITAKEQDFGHLVGKQYSMNLEIKSLGQKEFFEQALSQNITYEKLLAFDKDTYRNEFNWIENKNSSFIFAFNSFINNANLKLYQAVGKEIYTKLTMDYFHQKGESDTEIVILGIVGNNMDDTFLFNTILSNDEELQRRFNKCKRVKIRNFYKILNKNLKTTLSEFDLNIKASPNNINLKPKKKNSIKKSLLSSTDFKEINSFLDTSLKIGKGMNGNKSLKIIKDRKVVEKGIRLNLKDFKSNIEIAEYINKKYK</sequence>
<protein>
    <submittedName>
        <fullName evidence="1">Uncharacterized protein</fullName>
    </submittedName>
</protein>
<dbReference type="Proteomes" id="UP001211987">
    <property type="component" value="Unassembled WGS sequence"/>
</dbReference>
<gene>
    <name evidence="1" type="ORF">PM738_16865</name>
</gene>
<comment type="caution">
    <text evidence="1">The sequence shown here is derived from an EMBL/GenBank/DDBJ whole genome shotgun (WGS) entry which is preliminary data.</text>
</comment>